<protein>
    <submittedName>
        <fullName evidence="1">Uncharacterized protein</fullName>
    </submittedName>
</protein>
<feature type="non-terminal residue" evidence="1">
    <location>
        <position position="1"/>
    </location>
</feature>
<sequence>MKARADSVLSTSSEEATVARKRTLLETSEPSAILSMKALKVEDGSRLRVYETIDLTVKVIRFNSEPLTLRNNVSISEYTACFHSQQEAEWFTSLCRSITQLYLPPTKPFFSVLLLDRIDELTVLELQNQLSRGAIVIPGFPQSKTGFGDASL</sequence>
<dbReference type="OrthoDB" id="10516822at2759"/>
<evidence type="ECO:0000313" key="1">
    <source>
        <dbReference type="EMBL" id="KAJ2926240.1"/>
    </source>
</evidence>
<proteinExistence type="predicted"/>
<gene>
    <name evidence="1" type="ORF">H1R20_g10861</name>
</gene>
<keyword evidence="2" id="KW-1185">Reference proteome</keyword>
<name>A0A9W8MBT4_9AGAR</name>
<comment type="caution">
    <text evidence="1">The sequence shown here is derived from an EMBL/GenBank/DDBJ whole genome shotgun (WGS) entry which is preliminary data.</text>
</comment>
<dbReference type="Proteomes" id="UP001140091">
    <property type="component" value="Unassembled WGS sequence"/>
</dbReference>
<reference evidence="1" key="1">
    <citation type="submission" date="2022-06" db="EMBL/GenBank/DDBJ databases">
        <title>Genome Sequence of Candolleomyces eurysporus.</title>
        <authorList>
            <person name="Buettner E."/>
        </authorList>
    </citation>
    <scope>NUCLEOTIDE SEQUENCE</scope>
    <source>
        <strain evidence="1">VTCC 930004</strain>
    </source>
</reference>
<dbReference type="EMBL" id="JANBPK010001073">
    <property type="protein sequence ID" value="KAJ2926240.1"/>
    <property type="molecule type" value="Genomic_DNA"/>
</dbReference>
<dbReference type="AlphaFoldDB" id="A0A9W8MBT4"/>
<evidence type="ECO:0000313" key="2">
    <source>
        <dbReference type="Proteomes" id="UP001140091"/>
    </source>
</evidence>
<organism evidence="1 2">
    <name type="scientific">Candolleomyces eurysporus</name>
    <dbReference type="NCBI Taxonomy" id="2828524"/>
    <lineage>
        <taxon>Eukaryota</taxon>
        <taxon>Fungi</taxon>
        <taxon>Dikarya</taxon>
        <taxon>Basidiomycota</taxon>
        <taxon>Agaricomycotina</taxon>
        <taxon>Agaricomycetes</taxon>
        <taxon>Agaricomycetidae</taxon>
        <taxon>Agaricales</taxon>
        <taxon>Agaricineae</taxon>
        <taxon>Psathyrellaceae</taxon>
        <taxon>Candolleomyces</taxon>
    </lineage>
</organism>
<accession>A0A9W8MBT4</accession>